<dbReference type="SUPFAM" id="SSF51905">
    <property type="entry name" value="FAD/NAD(P)-binding domain"/>
    <property type="match status" value="2"/>
</dbReference>
<feature type="domain" description="Rubredoxin binding" evidence="10">
    <location>
        <begin position="308"/>
        <end position="377"/>
    </location>
</feature>
<dbReference type="Pfam" id="PF18113">
    <property type="entry name" value="Rbx_binding"/>
    <property type="match status" value="1"/>
</dbReference>
<dbReference type="PRINTS" id="PR00368">
    <property type="entry name" value="FADPNR"/>
</dbReference>
<evidence type="ECO:0000256" key="5">
    <source>
        <dbReference type="ARBA" id="ARBA00022630"/>
    </source>
</evidence>
<evidence type="ECO:0000256" key="8">
    <source>
        <dbReference type="ARBA" id="ARBA00023027"/>
    </source>
</evidence>
<gene>
    <name evidence="11" type="ORF">JMJ54_03310</name>
</gene>
<keyword evidence="12" id="KW-1185">Reference proteome</keyword>
<proteinExistence type="inferred from homology"/>
<name>A0ABS2BGW2_9NEIS</name>
<feature type="domain" description="FAD/NAD(P)-binding" evidence="9">
    <location>
        <begin position="5"/>
        <end position="286"/>
    </location>
</feature>
<keyword evidence="5" id="KW-0285">Flavoprotein</keyword>
<keyword evidence="6" id="KW-0274">FAD</keyword>
<protein>
    <submittedName>
        <fullName evidence="11">FAD-dependent oxidoreductase</fullName>
    </submittedName>
</protein>
<sequence>MTAPVVIVGAGLAGYNLAREWRKLDAETPLVIVARDAADFYSKPMLSNALAGKKTPATLVMKPAAKMAEELKATIRANTEVAAIDTVARTVTLVDGEVLAYRDLVLALGADPVRLPLLGDGADDVLSVNDLGDYARFSERLESARQVAILGAGLIGCEFANDLLAREIKPTVIDPAAAPLSRLLPPQAGALLAERLTDAGVGFRCGDSAQRVERVGAGYEVVLESGARVPADLVLSAVGLRPRTTLAEAAGLAVARGVVVAASLQTSVPHVYAVGDCAEVAGLNLPFVMPIMQQARALAATLAGTATPVRYPAMPVLVKTPSCPTVVAPPVAGEGEWQCEDVEGGLIARCISAEGGLVGFALLGAATKERQALVAQLPAWLA</sequence>
<keyword evidence="8" id="KW-0520">NAD</keyword>
<evidence type="ECO:0000256" key="6">
    <source>
        <dbReference type="ARBA" id="ARBA00022827"/>
    </source>
</evidence>
<evidence type="ECO:0000313" key="12">
    <source>
        <dbReference type="Proteomes" id="UP000809431"/>
    </source>
</evidence>
<dbReference type="RefSeq" id="WP_203536511.1">
    <property type="nucleotide sequence ID" value="NZ_JAESND010000001.1"/>
</dbReference>
<accession>A0ABS2BGW2</accession>
<keyword evidence="4" id="KW-0963">Cytoplasm</keyword>
<evidence type="ECO:0000256" key="4">
    <source>
        <dbReference type="ARBA" id="ARBA00022490"/>
    </source>
</evidence>
<dbReference type="Pfam" id="PF07992">
    <property type="entry name" value="Pyr_redox_2"/>
    <property type="match status" value="1"/>
</dbReference>
<dbReference type="Gene3D" id="3.50.50.60">
    <property type="entry name" value="FAD/NAD(P)-binding domain"/>
    <property type="match status" value="2"/>
</dbReference>
<evidence type="ECO:0000256" key="3">
    <source>
        <dbReference type="ARBA" id="ARBA00006442"/>
    </source>
</evidence>
<evidence type="ECO:0000256" key="7">
    <source>
        <dbReference type="ARBA" id="ARBA00023002"/>
    </source>
</evidence>
<evidence type="ECO:0000256" key="2">
    <source>
        <dbReference type="ARBA" id="ARBA00004496"/>
    </source>
</evidence>
<organism evidence="11 12">
    <name type="scientific">Jeongeupia naejangsanensis</name>
    <dbReference type="NCBI Taxonomy" id="613195"/>
    <lineage>
        <taxon>Bacteria</taxon>
        <taxon>Pseudomonadati</taxon>
        <taxon>Pseudomonadota</taxon>
        <taxon>Betaproteobacteria</taxon>
        <taxon>Neisseriales</taxon>
        <taxon>Chitinibacteraceae</taxon>
        <taxon>Jeongeupia</taxon>
    </lineage>
</organism>
<dbReference type="InterPro" id="IPR036188">
    <property type="entry name" value="FAD/NAD-bd_sf"/>
</dbReference>
<evidence type="ECO:0000256" key="1">
    <source>
        <dbReference type="ARBA" id="ARBA00001974"/>
    </source>
</evidence>
<dbReference type="PANTHER" id="PTHR43429:SF3">
    <property type="entry name" value="NITRITE REDUCTASE [NAD(P)H]"/>
    <property type="match status" value="1"/>
</dbReference>
<dbReference type="EMBL" id="JAESND010000001">
    <property type="protein sequence ID" value="MBM3114849.1"/>
    <property type="molecule type" value="Genomic_DNA"/>
</dbReference>
<dbReference type="Gene3D" id="3.30.390.120">
    <property type="match status" value="1"/>
</dbReference>
<comment type="caution">
    <text evidence="11">The sequence shown here is derived from an EMBL/GenBank/DDBJ whole genome shotgun (WGS) entry which is preliminary data.</text>
</comment>
<keyword evidence="7" id="KW-0560">Oxidoreductase</keyword>
<comment type="cofactor">
    <cofactor evidence="1">
        <name>FAD</name>
        <dbReference type="ChEBI" id="CHEBI:57692"/>
    </cofactor>
</comment>
<evidence type="ECO:0000313" key="11">
    <source>
        <dbReference type="EMBL" id="MBM3114849.1"/>
    </source>
</evidence>
<evidence type="ECO:0000259" key="10">
    <source>
        <dbReference type="Pfam" id="PF18113"/>
    </source>
</evidence>
<evidence type="ECO:0000259" key="9">
    <source>
        <dbReference type="Pfam" id="PF07992"/>
    </source>
</evidence>
<comment type="subcellular location">
    <subcellularLocation>
        <location evidence="2">Cytoplasm</location>
    </subcellularLocation>
</comment>
<dbReference type="Proteomes" id="UP000809431">
    <property type="component" value="Unassembled WGS sequence"/>
</dbReference>
<reference evidence="11 12" key="1">
    <citation type="submission" date="2021-01" db="EMBL/GenBank/DDBJ databases">
        <title>Draft Genome Sequence and Polyhydroxyalkanoate Biosynthetic Potential of Jeongeupia naejangsanensis Type Strain DSM 24253.</title>
        <authorList>
            <person name="Turrini P."/>
            <person name="Artuso I."/>
            <person name="Lugli G.A."/>
            <person name="Frangipani E."/>
            <person name="Ventura M."/>
            <person name="Visca P."/>
        </authorList>
    </citation>
    <scope>NUCLEOTIDE SEQUENCE [LARGE SCALE GENOMIC DNA]</scope>
    <source>
        <strain evidence="11 12">DSM 24253</strain>
    </source>
</reference>
<comment type="similarity">
    <text evidence="3">Belongs to the FAD-dependent oxidoreductase family.</text>
</comment>
<dbReference type="InterPro" id="IPR041364">
    <property type="entry name" value="Rbx-bd"/>
</dbReference>
<dbReference type="InterPro" id="IPR050260">
    <property type="entry name" value="FAD-bd_OxRdtase"/>
</dbReference>
<dbReference type="PANTHER" id="PTHR43429">
    <property type="entry name" value="PYRIDINE NUCLEOTIDE-DISULFIDE OXIDOREDUCTASE DOMAIN-CONTAINING"/>
    <property type="match status" value="1"/>
</dbReference>
<dbReference type="PRINTS" id="PR00411">
    <property type="entry name" value="PNDRDTASEI"/>
</dbReference>
<dbReference type="InterPro" id="IPR023753">
    <property type="entry name" value="FAD/NAD-binding_dom"/>
</dbReference>